<dbReference type="EMBL" id="CAJNIZ010001886">
    <property type="protein sequence ID" value="CAE7202144.1"/>
    <property type="molecule type" value="Genomic_DNA"/>
</dbReference>
<sequence>SCEGVRHACGLRWEGGAQAPPGAGCERPGALAEGIYAGALQRQQQRASHQGACRRCVCTAGSGPST</sequence>
<evidence type="ECO:0000313" key="2">
    <source>
        <dbReference type="Proteomes" id="UP000649617"/>
    </source>
</evidence>
<accession>A0A812JG43</accession>
<protein>
    <submittedName>
        <fullName evidence="1">Uncharacterized protein</fullName>
    </submittedName>
</protein>
<dbReference type="AlphaFoldDB" id="A0A812JG43"/>
<organism evidence="1 2">
    <name type="scientific">Symbiodinium pilosum</name>
    <name type="common">Dinoflagellate</name>
    <dbReference type="NCBI Taxonomy" id="2952"/>
    <lineage>
        <taxon>Eukaryota</taxon>
        <taxon>Sar</taxon>
        <taxon>Alveolata</taxon>
        <taxon>Dinophyceae</taxon>
        <taxon>Suessiales</taxon>
        <taxon>Symbiodiniaceae</taxon>
        <taxon>Symbiodinium</taxon>
    </lineage>
</organism>
<proteinExistence type="predicted"/>
<feature type="non-terminal residue" evidence="1">
    <location>
        <position position="1"/>
    </location>
</feature>
<evidence type="ECO:0000313" key="1">
    <source>
        <dbReference type="EMBL" id="CAE7202144.1"/>
    </source>
</evidence>
<keyword evidence="2" id="KW-1185">Reference proteome</keyword>
<feature type="non-terminal residue" evidence="1">
    <location>
        <position position="66"/>
    </location>
</feature>
<comment type="caution">
    <text evidence="1">The sequence shown here is derived from an EMBL/GenBank/DDBJ whole genome shotgun (WGS) entry which is preliminary data.</text>
</comment>
<name>A0A812JG43_SYMPI</name>
<reference evidence="1" key="1">
    <citation type="submission" date="2021-02" db="EMBL/GenBank/DDBJ databases">
        <authorList>
            <person name="Dougan E. K."/>
            <person name="Rhodes N."/>
            <person name="Thang M."/>
            <person name="Chan C."/>
        </authorList>
    </citation>
    <scope>NUCLEOTIDE SEQUENCE</scope>
</reference>
<gene>
    <name evidence="1" type="ORF">SPIL2461_LOCUS1845</name>
</gene>
<dbReference type="Proteomes" id="UP000649617">
    <property type="component" value="Unassembled WGS sequence"/>
</dbReference>